<dbReference type="Proteomes" id="UP000308730">
    <property type="component" value="Unassembled WGS sequence"/>
</dbReference>
<dbReference type="OrthoDB" id="2734547at2759"/>
<gene>
    <name evidence="1" type="ORF">EUX98_g5685</name>
</gene>
<dbReference type="AlphaFoldDB" id="A0A4S4MQV0"/>
<evidence type="ECO:0000313" key="2">
    <source>
        <dbReference type="Proteomes" id="UP000308730"/>
    </source>
</evidence>
<evidence type="ECO:0000313" key="1">
    <source>
        <dbReference type="EMBL" id="THH28506.1"/>
    </source>
</evidence>
<sequence length="247" mass="27786">MMPPYGPFTQLMNMFATIERLDIQDVSAMDRSYSDYRMSVEELEAAEGLLKQAASEAKISDAVRIKKFNSEPLLALRTLDIVGENGPLHRRLLCVVGHNLVRLHISLKYPNPVEESTQDRHGLSHCTALSTLQITFSYTAQIQRVGEELRDIVIHVPSSLTRFRVHITCDHTQGPGSLNALPWDTLDKYLSRRTRALADVTINIVSEVHSSTYPPEQDTEFSRGIAFVREKLPRLKASKILTVSSLS</sequence>
<dbReference type="EMBL" id="SGPM01000175">
    <property type="protein sequence ID" value="THH28506.1"/>
    <property type="molecule type" value="Genomic_DNA"/>
</dbReference>
<protein>
    <submittedName>
        <fullName evidence="1">Uncharacterized protein</fullName>
    </submittedName>
</protein>
<reference evidence="1 2" key="1">
    <citation type="submission" date="2019-02" db="EMBL/GenBank/DDBJ databases">
        <title>Genome sequencing of the rare red list fungi Antrodiella citrinella (Flaviporus citrinellus).</title>
        <authorList>
            <person name="Buettner E."/>
            <person name="Kellner H."/>
        </authorList>
    </citation>
    <scope>NUCLEOTIDE SEQUENCE [LARGE SCALE GENOMIC DNA]</scope>
    <source>
        <strain evidence="1 2">DSM 108506</strain>
    </source>
</reference>
<organism evidence="1 2">
    <name type="scientific">Antrodiella citrinella</name>
    <dbReference type="NCBI Taxonomy" id="2447956"/>
    <lineage>
        <taxon>Eukaryota</taxon>
        <taxon>Fungi</taxon>
        <taxon>Dikarya</taxon>
        <taxon>Basidiomycota</taxon>
        <taxon>Agaricomycotina</taxon>
        <taxon>Agaricomycetes</taxon>
        <taxon>Polyporales</taxon>
        <taxon>Steccherinaceae</taxon>
        <taxon>Antrodiella</taxon>
    </lineage>
</organism>
<comment type="caution">
    <text evidence="1">The sequence shown here is derived from an EMBL/GenBank/DDBJ whole genome shotgun (WGS) entry which is preliminary data.</text>
</comment>
<accession>A0A4S4MQV0</accession>
<name>A0A4S4MQV0_9APHY</name>
<keyword evidence="2" id="KW-1185">Reference proteome</keyword>
<proteinExistence type="predicted"/>